<evidence type="ECO:0000313" key="10">
    <source>
        <dbReference type="EMBL" id="QCT18384.1"/>
    </source>
</evidence>
<dbReference type="PIRSF" id="PIRSF001332">
    <property type="entry name" value="Acetolac_decarb"/>
    <property type="match status" value="1"/>
</dbReference>
<dbReference type="OrthoDB" id="8612680at2"/>
<reference evidence="10 11" key="1">
    <citation type="submission" date="2019-05" db="EMBL/GenBank/DDBJ databases">
        <title>Complete genome sequence of Izhakiella calystegiae KSNA2, an endophyte isolated from beach morning glory (Calystegia soldanella).</title>
        <authorList>
            <person name="Jiang L."/>
            <person name="Jeong J.C."/>
            <person name="Kim C.Y."/>
            <person name="Kim D.H."/>
            <person name="Kim S.W."/>
            <person name="Lee j."/>
        </authorList>
    </citation>
    <scope>NUCLEOTIDE SEQUENCE [LARGE SCALE GENOMIC DNA]</scope>
    <source>
        <strain evidence="10 11">KSNA2</strain>
    </source>
</reference>
<dbReference type="Pfam" id="PF03306">
    <property type="entry name" value="AAL_decarboxy"/>
    <property type="match status" value="1"/>
</dbReference>
<evidence type="ECO:0000256" key="5">
    <source>
        <dbReference type="ARBA" id="ARBA00020164"/>
    </source>
</evidence>
<dbReference type="AlphaFoldDB" id="A0A4P8YFW2"/>
<keyword evidence="11" id="KW-1185">Reference proteome</keyword>
<dbReference type="InterPro" id="IPR005128">
    <property type="entry name" value="Acetolactate_a_deCO2ase"/>
</dbReference>
<dbReference type="NCBIfam" id="TIGR01252">
    <property type="entry name" value="acetolac_decarb"/>
    <property type="match status" value="1"/>
</dbReference>
<dbReference type="GO" id="GO:0045151">
    <property type="term" value="P:acetoin biosynthetic process"/>
    <property type="evidence" value="ECO:0007669"/>
    <property type="project" value="UniProtKB-UniRule"/>
</dbReference>
<comment type="similarity">
    <text evidence="3 9">Belongs to the alpha-acetolactate decarboxylase family.</text>
</comment>
<dbReference type="PANTHER" id="PTHR35524">
    <property type="entry name" value="ALPHA-ACETOLACTATE DECARBOXYLASE"/>
    <property type="match status" value="1"/>
</dbReference>
<evidence type="ECO:0000256" key="8">
    <source>
        <dbReference type="ARBA" id="ARBA00023239"/>
    </source>
</evidence>
<keyword evidence="6 9" id="KW-0210">Decarboxylase</keyword>
<evidence type="ECO:0000256" key="4">
    <source>
        <dbReference type="ARBA" id="ARBA00013204"/>
    </source>
</evidence>
<dbReference type="KEGG" id="izh:FEM41_01370"/>
<dbReference type="GO" id="GO:0047605">
    <property type="term" value="F:acetolactate decarboxylase activity"/>
    <property type="evidence" value="ECO:0007669"/>
    <property type="project" value="UniProtKB-UniRule"/>
</dbReference>
<dbReference type="RefSeq" id="WP_138093708.1">
    <property type="nucleotide sequence ID" value="NZ_CP040428.1"/>
</dbReference>
<sequence>MTHATNCSCEENLIQMILGFSEDNPELVIYQTSLMSALLSGVYEGETTIAQLMTRGDFGLGTFNELDGELIAFSQEVYQLRADGSARVALPDQKTPFAVMTWFRPQYRLQIDRTISRQKLHDIIDARIPSDNIFCALRIDGHFRHAHTRTVPRQTPPYRAMTDVLDDQPVFRFNGRHGVLVGFRTPQHMQGINVAGYHEHFITDDRQGGGHLLDYQLEHGVLTFGEIHKLVIDLPKDSAFLNANLHPDNLDAAIRAVEN</sequence>
<comment type="pathway">
    <text evidence="2 9">Polyol metabolism; (R,R)-butane-2,3-diol biosynthesis; (R,R)-butane-2,3-diol from pyruvate: step 2/3.</text>
</comment>
<evidence type="ECO:0000256" key="9">
    <source>
        <dbReference type="PIRNR" id="PIRNR001332"/>
    </source>
</evidence>
<name>A0A4P8YFW2_9ENTR</name>
<gene>
    <name evidence="10" type="primary">budA</name>
    <name evidence="10" type="ORF">FEM41_01370</name>
</gene>
<dbReference type="Gene3D" id="3.30.1330.80">
    <property type="entry name" value="Hypothetical protein, similar to alpha- acetolactate decarboxylase, domain 2"/>
    <property type="match status" value="2"/>
</dbReference>
<evidence type="ECO:0000256" key="1">
    <source>
        <dbReference type="ARBA" id="ARBA00001784"/>
    </source>
</evidence>
<dbReference type="CDD" id="cd17299">
    <property type="entry name" value="acetolactate_decarboxylase"/>
    <property type="match status" value="1"/>
</dbReference>
<evidence type="ECO:0000256" key="3">
    <source>
        <dbReference type="ARBA" id="ARBA00007106"/>
    </source>
</evidence>
<dbReference type="EMBL" id="CP040428">
    <property type="protein sequence ID" value="QCT18384.1"/>
    <property type="molecule type" value="Genomic_DNA"/>
</dbReference>
<accession>A0A4P8YFW2</accession>
<dbReference type="SUPFAM" id="SSF117856">
    <property type="entry name" value="AF0104/ALDC/Ptd012-like"/>
    <property type="match status" value="1"/>
</dbReference>
<evidence type="ECO:0000256" key="2">
    <source>
        <dbReference type="ARBA" id="ARBA00005170"/>
    </source>
</evidence>
<keyword evidence="8 9" id="KW-0456">Lyase</keyword>
<keyword evidence="7 9" id="KW-0005">Acetoin biosynthesis</keyword>
<evidence type="ECO:0000256" key="7">
    <source>
        <dbReference type="ARBA" id="ARBA00023061"/>
    </source>
</evidence>
<protein>
    <recommendedName>
        <fullName evidence="5 9">Alpha-acetolactate decarboxylase</fullName>
        <ecNumber evidence="4 9">4.1.1.5</ecNumber>
    </recommendedName>
</protein>
<dbReference type="EC" id="4.1.1.5" evidence="4 9"/>
<dbReference type="PANTHER" id="PTHR35524:SF1">
    <property type="entry name" value="ALPHA-ACETOLACTATE DECARBOXYLASE"/>
    <property type="match status" value="1"/>
</dbReference>
<dbReference type="Proteomes" id="UP000302163">
    <property type="component" value="Chromosome"/>
</dbReference>
<organism evidence="10 11">
    <name type="scientific">Jejubacter calystegiae</name>
    <dbReference type="NCBI Taxonomy" id="2579935"/>
    <lineage>
        <taxon>Bacteria</taxon>
        <taxon>Pseudomonadati</taxon>
        <taxon>Pseudomonadota</taxon>
        <taxon>Gammaproteobacteria</taxon>
        <taxon>Enterobacterales</taxon>
        <taxon>Enterobacteriaceae</taxon>
        <taxon>Jejubacter</taxon>
    </lineage>
</organism>
<evidence type="ECO:0000256" key="6">
    <source>
        <dbReference type="ARBA" id="ARBA00022793"/>
    </source>
</evidence>
<evidence type="ECO:0000313" key="11">
    <source>
        <dbReference type="Proteomes" id="UP000302163"/>
    </source>
</evidence>
<proteinExistence type="inferred from homology"/>
<comment type="catalytic activity">
    <reaction evidence="1 9">
        <text>(2S)-2-acetolactate + H(+) = (R)-acetoin + CO2</text>
        <dbReference type="Rhea" id="RHEA:21580"/>
        <dbReference type="ChEBI" id="CHEBI:15378"/>
        <dbReference type="ChEBI" id="CHEBI:15686"/>
        <dbReference type="ChEBI" id="CHEBI:16526"/>
        <dbReference type="ChEBI" id="CHEBI:58476"/>
        <dbReference type="EC" id="4.1.1.5"/>
    </reaction>
</comment>
<dbReference type="UniPathway" id="UPA00626">
    <property type="reaction ID" value="UER00678"/>
</dbReference>